<evidence type="ECO:0000313" key="1">
    <source>
        <dbReference type="EMBL" id="MDK9362547.1"/>
    </source>
</evidence>
<comment type="caution">
    <text evidence="1">The sequence shown here is derived from an EMBL/GenBank/DDBJ whole genome shotgun (WGS) entry which is preliminary data.</text>
</comment>
<accession>A0AAP4D039</accession>
<keyword evidence="2" id="KW-1185">Reference proteome</keyword>
<protein>
    <submittedName>
        <fullName evidence="1">Uncharacterized protein</fullName>
    </submittedName>
</protein>
<dbReference type="RefSeq" id="WP_285143693.1">
    <property type="nucleotide sequence ID" value="NZ_JASSOL010000006.1"/>
</dbReference>
<evidence type="ECO:0000313" key="2">
    <source>
        <dbReference type="Proteomes" id="UP001223214"/>
    </source>
</evidence>
<dbReference type="Proteomes" id="UP001223214">
    <property type="component" value="Unassembled WGS sequence"/>
</dbReference>
<dbReference type="AlphaFoldDB" id="A0AAP4D039"/>
<reference evidence="1 2" key="1">
    <citation type="submission" date="2023-06" db="EMBL/GenBank/DDBJ databases">
        <title>Identification and characterization of antibiotic-resistant Gram-negative bacteria.</title>
        <authorList>
            <person name="Cho G.-S."/>
            <person name="Lee J."/>
            <person name="Tai E."/>
            <person name="Jeong S."/>
            <person name="Kim I."/>
            <person name="Kim B.-E."/>
            <person name="Jeong M.-I."/>
            <person name="Oh K.-K."/>
            <person name="Franz C.M.A.P."/>
        </authorList>
    </citation>
    <scope>NUCLEOTIDE SEQUENCE [LARGE SCALE GENOMIC DNA]</scope>
    <source>
        <strain evidence="1 2">V106_12</strain>
    </source>
</reference>
<organism evidence="1 2">
    <name type="scientific">Lelliottia wanjuensis</name>
    <dbReference type="NCBI Taxonomy" id="3050585"/>
    <lineage>
        <taxon>Bacteria</taxon>
        <taxon>Pseudomonadati</taxon>
        <taxon>Pseudomonadota</taxon>
        <taxon>Gammaproteobacteria</taxon>
        <taxon>Enterobacterales</taxon>
        <taxon>Enterobacteriaceae</taxon>
        <taxon>Lelliottia</taxon>
    </lineage>
</organism>
<gene>
    <name evidence="1" type="ORF">QQF32_04930</name>
</gene>
<sequence length="96" mass="10844">MTSFVFYTRCISSSYPSGRMVAMCSFIGFSKTLPIFEAGFESIRPECTAYTITSLLLFFCFLLQHFRVNAPSQQIKIFILKKTGGPPASWPDNILK</sequence>
<name>A0AAP4D039_9ENTR</name>
<proteinExistence type="predicted"/>
<dbReference type="EMBL" id="JASSOM010000018">
    <property type="protein sequence ID" value="MDK9362547.1"/>
    <property type="molecule type" value="Genomic_DNA"/>
</dbReference>